<feature type="transmembrane region" description="Helical" evidence="16">
    <location>
        <begin position="855"/>
        <end position="872"/>
    </location>
</feature>
<evidence type="ECO:0000256" key="9">
    <source>
        <dbReference type="ARBA" id="ARBA00023136"/>
    </source>
</evidence>
<keyword evidence="20" id="KW-1185">Reference proteome</keyword>
<evidence type="ECO:0000313" key="20">
    <source>
        <dbReference type="Proteomes" id="UP000075883"/>
    </source>
</evidence>
<evidence type="ECO:0000256" key="4">
    <source>
        <dbReference type="ARBA" id="ARBA00022548"/>
    </source>
</evidence>
<comment type="subcellular location">
    <subcellularLocation>
        <location evidence="1">Endomembrane system</location>
        <topology evidence="1">Multi-pass membrane protein</topology>
    </subcellularLocation>
</comment>
<feature type="transmembrane region" description="Helical" evidence="16">
    <location>
        <begin position="708"/>
        <end position="731"/>
    </location>
</feature>
<feature type="signal peptide" evidence="17">
    <location>
        <begin position="1"/>
        <end position="28"/>
    </location>
</feature>
<evidence type="ECO:0000256" key="12">
    <source>
        <dbReference type="ARBA" id="ARBA00023180"/>
    </source>
</evidence>
<dbReference type="STRING" id="139723.A0A182LVL1"/>
<accession>A0A182LVL1</accession>
<feature type="region of interest" description="Disordered" evidence="15">
    <location>
        <begin position="1235"/>
        <end position="1278"/>
    </location>
</feature>
<keyword evidence="13" id="KW-0753">Steroid metabolism</keyword>
<keyword evidence="4" id="KW-0153">Cholesterol metabolism</keyword>
<dbReference type="GO" id="GO:0005319">
    <property type="term" value="F:lipid transporter activity"/>
    <property type="evidence" value="ECO:0007669"/>
    <property type="project" value="InterPro"/>
</dbReference>
<feature type="transmembrane region" description="Helical" evidence="16">
    <location>
        <begin position="666"/>
        <end position="687"/>
    </location>
</feature>
<proteinExistence type="inferred from homology"/>
<evidence type="ECO:0000256" key="7">
    <source>
        <dbReference type="ARBA" id="ARBA00022989"/>
    </source>
</evidence>
<comment type="similarity">
    <text evidence="2">Belongs to the patched family.</text>
</comment>
<feature type="transmembrane region" description="Helical" evidence="16">
    <location>
        <begin position="331"/>
        <end position="352"/>
    </location>
</feature>
<feature type="compositionally biased region" description="Polar residues" evidence="15">
    <location>
        <begin position="1267"/>
        <end position="1278"/>
    </location>
</feature>
<dbReference type="SUPFAM" id="SSF82866">
    <property type="entry name" value="Multidrug efflux transporter AcrB transmembrane domain"/>
    <property type="match status" value="2"/>
</dbReference>
<dbReference type="PANTHER" id="PTHR45727:SF6">
    <property type="entry name" value="NPC INTRACELLULAR CHOLESTEROL TRANSPORTER 1 HOMOLOG 1B"/>
    <property type="match status" value="1"/>
</dbReference>
<feature type="transmembrane region" description="Helical" evidence="16">
    <location>
        <begin position="1131"/>
        <end position="1151"/>
    </location>
</feature>
<dbReference type="GO" id="GO:0012505">
    <property type="term" value="C:endomembrane system"/>
    <property type="evidence" value="ECO:0007669"/>
    <property type="project" value="UniProtKB-SubCell"/>
</dbReference>
<keyword evidence="6 17" id="KW-0732">Signal</keyword>
<name>A0A182LVL1_9DIPT</name>
<dbReference type="Pfam" id="PF12349">
    <property type="entry name" value="Sterol-sensing"/>
    <property type="match status" value="1"/>
</dbReference>
<dbReference type="Gene3D" id="1.20.1640.10">
    <property type="entry name" value="Multidrug efflux transporter AcrB transmembrane domain"/>
    <property type="match status" value="2"/>
</dbReference>
<evidence type="ECO:0000256" key="8">
    <source>
        <dbReference type="ARBA" id="ARBA00023098"/>
    </source>
</evidence>
<feature type="compositionally biased region" description="Basic and acidic residues" evidence="15">
    <location>
        <begin position="1249"/>
        <end position="1259"/>
    </location>
</feature>
<dbReference type="GO" id="GO:0005886">
    <property type="term" value="C:plasma membrane"/>
    <property type="evidence" value="ECO:0007669"/>
    <property type="project" value="TreeGrafter"/>
</dbReference>
<keyword evidence="5 16" id="KW-0812">Transmembrane</keyword>
<sequence length="1318" mass="146592">MGYSGMYSFGATLGLLLLVALGVVPCTAQEEYHCVMHDVCFQIGIHSQNCPVKMAPKPLTEPVALEIMRRRCGWMFPSDDTPVCCATKQVLEMDKNFQQAEGLFSRCSTCLTNMLYSICSLACHPEQSRFLTAYTDPTGVYVNRVDYNIDRQYVQETYDSCKGIVLPSSGKYAMDVGCGFWEAAGCTAERWFQYMGAADNDFVPFEINYLYEEDPEKRFNQPVKHCNEAYDGSYACSCVDCDESCPTSDPPQPKDPGFMVGDLNGVTFTVAVVIGGVGLICITLSLLFGGKERAGRSMPDLPAIFGGFPSVNRTLGRIFTRWGTFCARNPVLILAICSWIIGGLAFGIQYLIITTDPVELWAAPDSRSRQEKDYFDSRFSPFYRTEQVFIKPKEQHFFIHPTAEGNQTFGPAYNREFLLEVFQLQNMIEQLGQEEGRGLEQICYAPMTAVGAQTVLSECTVQSVFGYFKNNLAEFNRTGTDLNGYEVNYLDKINGCTRNAYLPSCFGTYGGPIEPGVAVGGFPAPEPGASPDFRLATGVVLTFLVENKANKDELGPALEWEKRFVDFMRDFEHPMMEVAYSAERSIEDGIDEMSEAEMYTVIISYVVMFVYITFSLGKIRGFREFLHGSRIVLAIGGIVVVLASVACSLGFFGYLELATTMLTIEVIPFLVLAVGVDNIFMLVHAFNRIDRVRTPETACAIGEALGQIGPSILLTSASECCCFAIGALSPMPAVNTFAWYATVALLVDFLLQISAFVALMALDEKRVERGRLDLLCCVRATKNPDKPAQPDGPGWLERVVERFYVPFLLRPKVRLLVLAVFLVWGSLSLMVVPSIEPGLDQELSMAEDSHVVKYFRFMADLFWMGPPVYFVLKPGLNYTNVQHQNLVCGGILCNDDSIQTKLYQASLYPETTHIARPSSSWLDDYIDWLSIQSCCRYNPNDGSFCASDKGFMCPSCPKEYDETGIRPTVAQFERYLEFFLSDLPDENCAKAGRAAYSRALNYVLDANGQLNVEDSYFMSYHTTTVTSRQFYTALEQARLIADDIQRMLDERNAGVEIFPYSVFYVFYEQYLTIWSDAMQSLGLSLAAVFVVTFLVTGLDILSALIVILMVFLIVLNMMGLMWLWNITLNAISLVNLVMSVGIGVEFISHIVRTYRLAHGTRMERSAEAMVHTGSSVFSGITLTKFAGIIVLAFAKSQIFQIFYFRMYLCIVLVGAAHGLILLPVFLSYIGPPPPPPSSSSFTNTTTDSADMRKDEKQELGNEAPFTTPLSTEVRSTDETTTVGNDVSLKGTPVKRGRCVIRSALIFSPTSVIGDRFFG</sequence>
<protein>
    <recommendedName>
        <fullName evidence="18">SSD domain-containing protein</fullName>
    </recommendedName>
</protein>
<evidence type="ECO:0000259" key="18">
    <source>
        <dbReference type="PROSITE" id="PS50156"/>
    </source>
</evidence>
<dbReference type="PANTHER" id="PTHR45727">
    <property type="entry name" value="NPC INTRACELLULAR CHOLESTEROL TRANSPORTER 1"/>
    <property type="match status" value="1"/>
</dbReference>
<dbReference type="FunFam" id="1.20.1640.10:FF:000010">
    <property type="entry name" value="NPC intracellular cholesterol transporter 1"/>
    <property type="match status" value="1"/>
</dbReference>
<evidence type="ECO:0000256" key="15">
    <source>
        <dbReference type="SAM" id="MobiDB-lite"/>
    </source>
</evidence>
<keyword evidence="3" id="KW-0813">Transport</keyword>
<evidence type="ECO:0000256" key="1">
    <source>
        <dbReference type="ARBA" id="ARBA00004127"/>
    </source>
</evidence>
<dbReference type="GO" id="GO:0015485">
    <property type="term" value="F:cholesterol binding"/>
    <property type="evidence" value="ECO:0007669"/>
    <property type="project" value="TreeGrafter"/>
</dbReference>
<reference evidence="19" key="2">
    <citation type="submission" date="2020-05" db="UniProtKB">
        <authorList>
            <consortium name="EnsemblMetazoa"/>
        </authorList>
    </citation>
    <scope>IDENTIFICATION</scope>
    <source>
        <strain evidence="19">A-37</strain>
    </source>
</reference>
<keyword evidence="12" id="KW-0325">Glycoprotein</keyword>
<dbReference type="InterPro" id="IPR053956">
    <property type="entry name" value="NPC1_MLD"/>
</dbReference>
<dbReference type="InterPro" id="IPR032190">
    <property type="entry name" value="NPC1_N"/>
</dbReference>
<keyword evidence="9 16" id="KW-0472">Membrane</keyword>
<evidence type="ECO:0000256" key="13">
    <source>
        <dbReference type="ARBA" id="ARBA00023221"/>
    </source>
</evidence>
<dbReference type="VEuPathDB" id="VectorBase:ACUA003060"/>
<dbReference type="InterPro" id="IPR053958">
    <property type="entry name" value="HMGCR/SNAP/NPC1-like_SSD"/>
</dbReference>
<feature type="transmembrane region" description="Helical" evidence="16">
    <location>
        <begin position="815"/>
        <end position="835"/>
    </location>
</feature>
<keyword evidence="7 16" id="KW-1133">Transmembrane helix</keyword>
<comment type="catalytic activity">
    <reaction evidence="14">
        <text>cholesterol(in) = cholesterol(out)</text>
        <dbReference type="Rhea" id="RHEA:39747"/>
        <dbReference type="ChEBI" id="CHEBI:16113"/>
    </reaction>
</comment>
<evidence type="ECO:0000256" key="10">
    <source>
        <dbReference type="ARBA" id="ARBA00023157"/>
    </source>
</evidence>
<reference evidence="20" key="1">
    <citation type="submission" date="2013-09" db="EMBL/GenBank/DDBJ databases">
        <title>The Genome Sequence of Anopheles culicifacies species A.</title>
        <authorList>
            <consortium name="The Broad Institute Genomics Platform"/>
            <person name="Neafsey D.E."/>
            <person name="Besansky N."/>
            <person name="Howell P."/>
            <person name="Walton C."/>
            <person name="Young S.K."/>
            <person name="Zeng Q."/>
            <person name="Gargeya S."/>
            <person name="Fitzgerald M."/>
            <person name="Haas B."/>
            <person name="Abouelleil A."/>
            <person name="Allen A.W."/>
            <person name="Alvarado L."/>
            <person name="Arachchi H.M."/>
            <person name="Berlin A.M."/>
            <person name="Chapman S.B."/>
            <person name="Gainer-Dewar J."/>
            <person name="Goldberg J."/>
            <person name="Griggs A."/>
            <person name="Gujja S."/>
            <person name="Hansen M."/>
            <person name="Howarth C."/>
            <person name="Imamovic A."/>
            <person name="Ireland A."/>
            <person name="Larimer J."/>
            <person name="McCowan C."/>
            <person name="Murphy C."/>
            <person name="Pearson M."/>
            <person name="Poon T.W."/>
            <person name="Priest M."/>
            <person name="Roberts A."/>
            <person name="Saif S."/>
            <person name="Shea T."/>
            <person name="Sisk P."/>
            <person name="Sykes S."/>
            <person name="Wortman J."/>
            <person name="Nusbaum C."/>
            <person name="Birren B."/>
        </authorList>
    </citation>
    <scope>NUCLEOTIDE SEQUENCE [LARGE SCALE GENOMIC DNA]</scope>
    <source>
        <strain evidence="20">A-37</strain>
    </source>
</reference>
<evidence type="ECO:0000256" key="2">
    <source>
        <dbReference type="ARBA" id="ARBA00005585"/>
    </source>
</evidence>
<dbReference type="Pfam" id="PF22314">
    <property type="entry name" value="NPC1_MLD"/>
    <property type="match status" value="1"/>
</dbReference>
<feature type="transmembrane region" description="Helical" evidence="16">
    <location>
        <begin position="1171"/>
        <end position="1194"/>
    </location>
</feature>
<evidence type="ECO:0000256" key="6">
    <source>
        <dbReference type="ARBA" id="ARBA00022729"/>
    </source>
</evidence>
<dbReference type="EnsemblMetazoa" id="ACUA003060-RA">
    <property type="protein sequence ID" value="ACUA003060-PA"/>
    <property type="gene ID" value="ACUA003060"/>
</dbReference>
<evidence type="ECO:0000256" key="5">
    <source>
        <dbReference type="ARBA" id="ARBA00022692"/>
    </source>
</evidence>
<keyword evidence="8" id="KW-0443">Lipid metabolism</keyword>
<keyword evidence="11" id="KW-1207">Sterol metabolism</keyword>
<evidence type="ECO:0000256" key="17">
    <source>
        <dbReference type="SAM" id="SignalP"/>
    </source>
</evidence>
<organism evidence="19 20">
    <name type="scientific">Anopheles culicifacies</name>
    <dbReference type="NCBI Taxonomy" id="139723"/>
    <lineage>
        <taxon>Eukaryota</taxon>
        <taxon>Metazoa</taxon>
        <taxon>Ecdysozoa</taxon>
        <taxon>Arthropoda</taxon>
        <taxon>Hexapoda</taxon>
        <taxon>Insecta</taxon>
        <taxon>Pterygota</taxon>
        <taxon>Neoptera</taxon>
        <taxon>Endopterygota</taxon>
        <taxon>Diptera</taxon>
        <taxon>Nematocera</taxon>
        <taxon>Culicoidea</taxon>
        <taxon>Culicidae</taxon>
        <taxon>Anophelinae</taxon>
        <taxon>Anopheles</taxon>
        <taxon>culicifacies species complex</taxon>
    </lineage>
</organism>
<evidence type="ECO:0000256" key="14">
    <source>
        <dbReference type="ARBA" id="ARBA00034049"/>
    </source>
</evidence>
<feature type="chain" id="PRO_5008127598" description="SSD domain-containing protein" evidence="17">
    <location>
        <begin position="29"/>
        <end position="1318"/>
    </location>
</feature>
<evidence type="ECO:0000256" key="16">
    <source>
        <dbReference type="SAM" id="Phobius"/>
    </source>
</evidence>
<feature type="transmembrane region" description="Helical" evidence="16">
    <location>
        <begin position="1104"/>
        <end position="1124"/>
    </location>
</feature>
<dbReference type="GO" id="GO:0042632">
    <property type="term" value="P:cholesterol homeostasis"/>
    <property type="evidence" value="ECO:0007669"/>
    <property type="project" value="TreeGrafter"/>
</dbReference>
<evidence type="ECO:0000256" key="3">
    <source>
        <dbReference type="ARBA" id="ARBA00022448"/>
    </source>
</evidence>
<feature type="transmembrane region" description="Helical" evidence="16">
    <location>
        <begin position="598"/>
        <end position="619"/>
    </location>
</feature>
<feature type="domain" description="SSD" evidence="18">
    <location>
        <begin position="597"/>
        <end position="762"/>
    </location>
</feature>
<dbReference type="GO" id="GO:0008203">
    <property type="term" value="P:cholesterol metabolic process"/>
    <property type="evidence" value="ECO:0007669"/>
    <property type="project" value="UniProtKB-KW"/>
</dbReference>
<keyword evidence="10" id="KW-1015">Disulfide bond</keyword>
<dbReference type="InterPro" id="IPR004765">
    <property type="entry name" value="NPC1-like"/>
</dbReference>
<evidence type="ECO:0000256" key="11">
    <source>
        <dbReference type="ARBA" id="ARBA00023166"/>
    </source>
</evidence>
<dbReference type="EMBL" id="AXCM01005583">
    <property type="status" value="NOT_ANNOTATED_CDS"/>
    <property type="molecule type" value="Genomic_DNA"/>
</dbReference>
<feature type="transmembrane region" description="Helical" evidence="16">
    <location>
        <begin position="1081"/>
        <end position="1098"/>
    </location>
</feature>
<dbReference type="Proteomes" id="UP000075883">
    <property type="component" value="Unassembled WGS sequence"/>
</dbReference>
<evidence type="ECO:0000313" key="19">
    <source>
        <dbReference type="EnsemblMetazoa" id="ACUA003060-PA"/>
    </source>
</evidence>
<dbReference type="InterPro" id="IPR000731">
    <property type="entry name" value="SSD"/>
</dbReference>
<dbReference type="GO" id="GO:0030299">
    <property type="term" value="P:intestinal cholesterol absorption"/>
    <property type="evidence" value="ECO:0007669"/>
    <property type="project" value="TreeGrafter"/>
</dbReference>
<dbReference type="Pfam" id="PF16414">
    <property type="entry name" value="NPC1_N"/>
    <property type="match status" value="1"/>
</dbReference>
<dbReference type="PROSITE" id="PS50156">
    <property type="entry name" value="SSD"/>
    <property type="match status" value="1"/>
</dbReference>
<feature type="transmembrane region" description="Helical" evidence="16">
    <location>
        <begin position="266"/>
        <end position="288"/>
    </location>
</feature>
<dbReference type="GO" id="GO:0030301">
    <property type="term" value="P:cholesterol transport"/>
    <property type="evidence" value="ECO:0007669"/>
    <property type="project" value="UniProtKB-ARBA"/>
</dbReference>
<feature type="transmembrane region" description="Helical" evidence="16">
    <location>
        <begin position="631"/>
        <end position="654"/>
    </location>
</feature>
<feature type="transmembrane region" description="Helical" evidence="16">
    <location>
        <begin position="1206"/>
        <end position="1229"/>
    </location>
</feature>
<dbReference type="NCBIfam" id="TIGR00917">
    <property type="entry name" value="2A060601"/>
    <property type="match status" value="1"/>
</dbReference>
<feature type="transmembrane region" description="Helical" evidence="16">
    <location>
        <begin position="737"/>
        <end position="762"/>
    </location>
</feature>
<dbReference type="FunFam" id="1.20.1640.10:FF:000008">
    <property type="entry name" value="NPC intracellular cholesterol transporter 1"/>
    <property type="match status" value="1"/>
</dbReference>